<comment type="function">
    <text evidence="10">Catalyzes the transfer of an acyl group from acyl-phosphate (acyl-PO(4)) to glycerol-3-phosphate (G3P) to form lysophosphatidic acid (LPA). This enzyme utilizes acyl-phosphate as fatty acyl donor, but not acyl-CoA or acyl-ACP.</text>
</comment>
<accession>A0A073J173</accession>
<keyword evidence="9 10" id="KW-1208">Phospholipid metabolism</keyword>
<keyword evidence="4 10" id="KW-0812">Transmembrane</keyword>
<dbReference type="PATRIC" id="fig|2754.20.peg.878"/>
<protein>
    <recommendedName>
        <fullName evidence="10">Glycerol-3-phosphate acyltransferase</fullName>
    </recommendedName>
    <alternativeName>
        <fullName evidence="10">Acyl-PO4 G3P acyltransferase</fullName>
    </alternativeName>
    <alternativeName>
        <fullName evidence="10">Acyl-phosphate--glycerol-3-phosphate acyltransferase</fullName>
    </alternativeName>
    <alternativeName>
        <fullName evidence="10">G3P acyltransferase</fullName>
        <shortName evidence="10">GPAT</shortName>
        <ecNumber evidence="10">2.3.1.275</ecNumber>
    </alternativeName>
    <alternativeName>
        <fullName evidence="10">Lysophosphatidic acid synthase</fullName>
        <shortName evidence="10">LPA synthase</shortName>
    </alternativeName>
</protein>
<dbReference type="AlphaFoldDB" id="A0A073J173"/>
<keyword evidence="2 10" id="KW-0444">Lipid biosynthesis</keyword>
<dbReference type="NCBIfam" id="TIGR00023">
    <property type="entry name" value="glycerol-3-phosphate 1-O-acyltransferase PlsY"/>
    <property type="match status" value="1"/>
</dbReference>
<proteinExistence type="inferred from homology"/>
<evidence type="ECO:0000256" key="7">
    <source>
        <dbReference type="ARBA" id="ARBA00023136"/>
    </source>
</evidence>
<dbReference type="EC" id="2.3.1.275" evidence="10"/>
<keyword evidence="3 10" id="KW-0808">Transferase</keyword>
<feature type="transmembrane region" description="Helical" evidence="10">
    <location>
        <begin position="141"/>
        <end position="161"/>
    </location>
</feature>
<organism evidence="11 12">
    <name type="scientific">Synergistes jonesii</name>
    <dbReference type="NCBI Taxonomy" id="2754"/>
    <lineage>
        <taxon>Bacteria</taxon>
        <taxon>Thermotogati</taxon>
        <taxon>Synergistota</taxon>
        <taxon>Synergistia</taxon>
        <taxon>Synergistales</taxon>
        <taxon>Synergistaceae</taxon>
        <taxon>Synergistes</taxon>
    </lineage>
</organism>
<dbReference type="GO" id="GO:0008654">
    <property type="term" value="P:phospholipid biosynthetic process"/>
    <property type="evidence" value="ECO:0007669"/>
    <property type="project" value="UniProtKB-UniRule"/>
</dbReference>
<keyword evidence="5 10" id="KW-1133">Transmembrane helix</keyword>
<evidence type="ECO:0000313" key="12">
    <source>
        <dbReference type="Proteomes" id="UP000027665"/>
    </source>
</evidence>
<evidence type="ECO:0000256" key="10">
    <source>
        <dbReference type="HAMAP-Rule" id="MF_01043"/>
    </source>
</evidence>
<evidence type="ECO:0000313" key="11">
    <source>
        <dbReference type="EMBL" id="KEJ91437.1"/>
    </source>
</evidence>
<feature type="transmembrane region" description="Helical" evidence="10">
    <location>
        <begin position="113"/>
        <end position="135"/>
    </location>
</feature>
<evidence type="ECO:0000256" key="9">
    <source>
        <dbReference type="ARBA" id="ARBA00023264"/>
    </source>
</evidence>
<dbReference type="GeneID" id="90984350"/>
<dbReference type="SMART" id="SM01207">
    <property type="entry name" value="G3P_acyltransf"/>
    <property type="match status" value="1"/>
</dbReference>
<sequence length="198" mass="20879">MTALIWCFVGYLAGSCPVGFLATKFVAKKDIRTFGSGNIGATNVGRLMGKKWAVATALFDMLKGGAAVLAASLFTDGSDALLALVGVCAVLGHNFPVWLGFKGGKGVATTFGVIAFYDFFMPLPALLGGAVWYVVMKTTRYVSVASIAGLFASAVFTACFGMPRPYTLASFALALLSAWRHRANIARLREGTEAKVKS</sequence>
<comment type="subcellular location">
    <subcellularLocation>
        <location evidence="10">Cell membrane</location>
        <topology evidence="10">Multi-pass membrane protein</topology>
    </subcellularLocation>
</comment>
<keyword evidence="7 10" id="KW-0472">Membrane</keyword>
<keyword evidence="8 10" id="KW-0594">Phospholipid biosynthesis</keyword>
<keyword evidence="12" id="KW-1185">Reference proteome</keyword>
<evidence type="ECO:0000256" key="5">
    <source>
        <dbReference type="ARBA" id="ARBA00022989"/>
    </source>
</evidence>
<dbReference type="UniPathway" id="UPA00085"/>
<name>A0A073J173_9BACT</name>
<dbReference type="Pfam" id="PF02660">
    <property type="entry name" value="G3P_acyltransf"/>
    <property type="match status" value="1"/>
</dbReference>
<evidence type="ECO:0000256" key="3">
    <source>
        <dbReference type="ARBA" id="ARBA00022679"/>
    </source>
</evidence>
<dbReference type="PANTHER" id="PTHR30309">
    <property type="entry name" value="INNER MEMBRANE PROTEIN YGIH"/>
    <property type="match status" value="1"/>
</dbReference>
<dbReference type="HAMAP" id="MF_01043">
    <property type="entry name" value="PlsY"/>
    <property type="match status" value="1"/>
</dbReference>
<comment type="subunit">
    <text evidence="10">Probably interacts with PlsX.</text>
</comment>
<dbReference type="Proteomes" id="UP000027665">
    <property type="component" value="Unassembled WGS sequence"/>
</dbReference>
<dbReference type="GO" id="GO:0043772">
    <property type="term" value="F:acyl-phosphate glycerol-3-phosphate acyltransferase activity"/>
    <property type="evidence" value="ECO:0007669"/>
    <property type="project" value="UniProtKB-UniRule"/>
</dbReference>
<dbReference type="RefSeq" id="WP_037977815.1">
    <property type="nucleotide sequence ID" value="NZ_CAMETI010000001.1"/>
</dbReference>
<feature type="transmembrane region" description="Helical" evidence="10">
    <location>
        <begin position="80"/>
        <end position="101"/>
    </location>
</feature>
<dbReference type="OrthoDB" id="9777124at2"/>
<evidence type="ECO:0000256" key="8">
    <source>
        <dbReference type="ARBA" id="ARBA00023209"/>
    </source>
</evidence>
<evidence type="ECO:0000256" key="6">
    <source>
        <dbReference type="ARBA" id="ARBA00023098"/>
    </source>
</evidence>
<evidence type="ECO:0000256" key="4">
    <source>
        <dbReference type="ARBA" id="ARBA00022692"/>
    </source>
</evidence>
<comment type="catalytic activity">
    <reaction evidence="10">
        <text>an acyl phosphate + sn-glycerol 3-phosphate = a 1-acyl-sn-glycero-3-phosphate + phosphate</text>
        <dbReference type="Rhea" id="RHEA:34075"/>
        <dbReference type="ChEBI" id="CHEBI:43474"/>
        <dbReference type="ChEBI" id="CHEBI:57597"/>
        <dbReference type="ChEBI" id="CHEBI:57970"/>
        <dbReference type="ChEBI" id="CHEBI:59918"/>
        <dbReference type="EC" id="2.3.1.275"/>
    </reaction>
</comment>
<evidence type="ECO:0000256" key="1">
    <source>
        <dbReference type="ARBA" id="ARBA00022475"/>
    </source>
</evidence>
<dbReference type="PANTHER" id="PTHR30309:SF0">
    <property type="entry name" value="GLYCEROL-3-PHOSPHATE ACYLTRANSFERASE-RELATED"/>
    <property type="match status" value="1"/>
</dbReference>
<keyword evidence="6 10" id="KW-0443">Lipid metabolism</keyword>
<feature type="transmembrane region" description="Helical" evidence="10">
    <location>
        <begin position="52"/>
        <end position="74"/>
    </location>
</feature>
<keyword evidence="1 10" id="KW-1003">Cell membrane</keyword>
<comment type="similarity">
    <text evidence="10">Belongs to the PlsY family.</text>
</comment>
<reference evidence="11 12" key="1">
    <citation type="submission" date="2014-04" db="EMBL/GenBank/DDBJ databases">
        <title>Draft Genome Sequence of Synergistes jonesii.</title>
        <authorList>
            <person name="Coil D.A."/>
            <person name="Eisen J.A."/>
            <person name="Holland-Moritz H.E."/>
        </authorList>
    </citation>
    <scope>NUCLEOTIDE SEQUENCE [LARGE SCALE GENOMIC DNA]</scope>
    <source>
        <strain evidence="11 12">78-1</strain>
    </source>
</reference>
<dbReference type="STRING" id="2754.EH55_09520"/>
<dbReference type="GO" id="GO:0005886">
    <property type="term" value="C:plasma membrane"/>
    <property type="evidence" value="ECO:0007669"/>
    <property type="project" value="UniProtKB-SubCell"/>
</dbReference>
<dbReference type="InterPro" id="IPR003811">
    <property type="entry name" value="G3P_acylTferase_PlsY"/>
</dbReference>
<evidence type="ECO:0000256" key="2">
    <source>
        <dbReference type="ARBA" id="ARBA00022516"/>
    </source>
</evidence>
<comment type="pathway">
    <text evidence="10">Lipid metabolism; phospholipid metabolism.</text>
</comment>
<dbReference type="eggNOG" id="COG0344">
    <property type="taxonomic scope" value="Bacteria"/>
</dbReference>
<gene>
    <name evidence="10" type="primary">plsY</name>
    <name evidence="11" type="ORF">EH55_09520</name>
</gene>
<dbReference type="EMBL" id="JMKI01000047">
    <property type="protein sequence ID" value="KEJ91437.1"/>
    <property type="molecule type" value="Genomic_DNA"/>
</dbReference>
<comment type="caution">
    <text evidence="11">The sequence shown here is derived from an EMBL/GenBank/DDBJ whole genome shotgun (WGS) entry which is preliminary data.</text>
</comment>